<evidence type="ECO:0000313" key="2">
    <source>
        <dbReference type="Proteomes" id="UP000177515"/>
    </source>
</evidence>
<proteinExistence type="predicted"/>
<organism evidence="1 2">
    <name type="scientific">Cupriavidus malaysiensis</name>
    <dbReference type="NCBI Taxonomy" id="367825"/>
    <lineage>
        <taxon>Bacteria</taxon>
        <taxon>Pseudomonadati</taxon>
        <taxon>Pseudomonadota</taxon>
        <taxon>Betaproteobacteria</taxon>
        <taxon>Burkholderiales</taxon>
        <taxon>Burkholderiaceae</taxon>
        <taxon>Cupriavidus</taxon>
    </lineage>
</organism>
<keyword evidence="2" id="KW-1185">Reference proteome</keyword>
<accession>A0ABM6FGN2</accession>
<name>A0ABM6FGN2_9BURK</name>
<protein>
    <submittedName>
        <fullName evidence="1">Uncharacterized protein</fullName>
    </submittedName>
</protein>
<gene>
    <name evidence="1" type="ORF">BKK80_34675</name>
</gene>
<keyword evidence="1" id="KW-0614">Plasmid</keyword>
<dbReference type="Proteomes" id="UP000177515">
    <property type="component" value="Plasmid unnamed1"/>
</dbReference>
<dbReference type="RefSeq" id="WP_071073658.1">
    <property type="nucleotide sequence ID" value="NZ_CP017756.1"/>
</dbReference>
<reference evidence="1 2" key="1">
    <citation type="submission" date="2016-10" db="EMBL/GenBank/DDBJ databases">
        <title>Complete genome sequences of three Cupriavidus strains isolated from various Malaysian environments.</title>
        <authorList>
            <person name="Abdullah A.A.-A."/>
            <person name="Shafie N.A.H."/>
            <person name="Lau N.S."/>
        </authorList>
    </citation>
    <scope>NUCLEOTIDE SEQUENCE [LARGE SCALE GENOMIC DNA]</scope>
    <source>
        <strain evidence="1 2">USMAA1020</strain>
        <plasmid evidence="1 2">unnamed1</plasmid>
    </source>
</reference>
<dbReference type="EMBL" id="CP017756">
    <property type="protein sequence ID" value="AOZ11107.1"/>
    <property type="molecule type" value="Genomic_DNA"/>
</dbReference>
<geneLocation type="plasmid" evidence="1 2">
    <name>unnamed1</name>
</geneLocation>
<evidence type="ECO:0000313" key="1">
    <source>
        <dbReference type="EMBL" id="AOZ11107.1"/>
    </source>
</evidence>
<sequence>MQHASQVKLTTLSPDQMHVLRQEVVIALGKVRDAGVERIINWNGRELVLTRTEGKRADAALERPGCLGVYNANSDIDATLADLIEVIEPSAPARASRVPRSSR</sequence>